<dbReference type="InterPro" id="IPR020590">
    <property type="entry name" value="Guanylate_kinase_CS"/>
</dbReference>
<dbReference type="RefSeq" id="WP_406789659.1">
    <property type="nucleotide sequence ID" value="NZ_JBJIAA010000023.1"/>
</dbReference>
<dbReference type="SMART" id="SM00072">
    <property type="entry name" value="GuKc"/>
    <property type="match status" value="1"/>
</dbReference>
<gene>
    <name evidence="2" type="ORF">ACJDT4_21550</name>
</gene>
<keyword evidence="2" id="KW-0808">Transferase</keyword>
<evidence type="ECO:0000313" key="3">
    <source>
        <dbReference type="Proteomes" id="UP001623592"/>
    </source>
</evidence>
<dbReference type="SUPFAM" id="SSF52540">
    <property type="entry name" value="P-loop containing nucleoside triphosphate hydrolases"/>
    <property type="match status" value="1"/>
</dbReference>
<proteinExistence type="predicted"/>
<dbReference type="PROSITE" id="PS00856">
    <property type="entry name" value="GUANYLATE_KINASE_1"/>
    <property type="match status" value="1"/>
</dbReference>
<dbReference type="InterPro" id="IPR027417">
    <property type="entry name" value="P-loop_NTPase"/>
</dbReference>
<name>A0ABW8TND5_9CLOT</name>
<reference evidence="2 3" key="1">
    <citation type="submission" date="2024-11" db="EMBL/GenBank/DDBJ databases">
        <authorList>
            <person name="Heng Y.C."/>
            <person name="Lim A.C.H."/>
            <person name="Lee J.K.Y."/>
            <person name="Kittelmann S."/>
        </authorList>
    </citation>
    <scope>NUCLEOTIDE SEQUENCE [LARGE SCALE GENOMIC DNA]</scope>
    <source>
        <strain evidence="2 3">WILCCON 0114</strain>
    </source>
</reference>
<dbReference type="GO" id="GO:0016301">
    <property type="term" value="F:kinase activity"/>
    <property type="evidence" value="ECO:0007669"/>
    <property type="project" value="UniProtKB-KW"/>
</dbReference>
<feature type="domain" description="Guanylate kinase-like" evidence="1">
    <location>
        <begin position="2"/>
        <end position="192"/>
    </location>
</feature>
<dbReference type="Proteomes" id="UP001623592">
    <property type="component" value="Unassembled WGS sequence"/>
</dbReference>
<accession>A0ABW8TND5</accession>
<dbReference type="InterPro" id="IPR008144">
    <property type="entry name" value="Guanylate_kin-like_dom"/>
</dbReference>
<evidence type="ECO:0000259" key="1">
    <source>
        <dbReference type="PROSITE" id="PS50052"/>
    </source>
</evidence>
<dbReference type="Pfam" id="PF00625">
    <property type="entry name" value="Guanylate_kin"/>
    <property type="match status" value="1"/>
</dbReference>
<dbReference type="InterPro" id="IPR008145">
    <property type="entry name" value="GK/Ca_channel_bsu"/>
</dbReference>
<keyword evidence="3" id="KW-1185">Reference proteome</keyword>
<evidence type="ECO:0000313" key="2">
    <source>
        <dbReference type="EMBL" id="MFL0252998.1"/>
    </source>
</evidence>
<keyword evidence="2" id="KW-0418">Kinase</keyword>
<dbReference type="EMBL" id="JBJIAA010000023">
    <property type="protein sequence ID" value="MFL0252998.1"/>
    <property type="molecule type" value="Genomic_DNA"/>
</dbReference>
<protein>
    <submittedName>
        <fullName evidence="2">Guanylate kinase</fullName>
    </submittedName>
</protein>
<organism evidence="2 3">
    <name type="scientific">Clostridium neuense</name>
    <dbReference type="NCBI Taxonomy" id="1728934"/>
    <lineage>
        <taxon>Bacteria</taxon>
        <taxon>Bacillati</taxon>
        <taxon>Bacillota</taxon>
        <taxon>Clostridia</taxon>
        <taxon>Eubacteriales</taxon>
        <taxon>Clostridiaceae</taxon>
        <taxon>Clostridium</taxon>
    </lineage>
</organism>
<sequence length="196" mass="23243">MGKIFCLMGKSNCGKDTIFKTLKDNKALKLKPVVTYTTRPRRVNETNGVEYFFINEEKLFNYKKIGKVIEERVYNTVKGKWYYATIDDGQIQFESDNYILITTLEAYKNLKKYFGEESIVPIYIAVDDGTRLERAIKREREQKKPDYNELCRRFLADNIDFSEDKLNECNIFYQYENYDLEACIKKIKDSITKFIV</sequence>
<comment type="caution">
    <text evidence="2">The sequence shown here is derived from an EMBL/GenBank/DDBJ whole genome shotgun (WGS) entry which is preliminary data.</text>
</comment>
<dbReference type="Gene3D" id="3.40.50.300">
    <property type="entry name" value="P-loop containing nucleotide triphosphate hydrolases"/>
    <property type="match status" value="1"/>
</dbReference>
<dbReference type="PROSITE" id="PS50052">
    <property type="entry name" value="GUANYLATE_KINASE_2"/>
    <property type="match status" value="1"/>
</dbReference>